<dbReference type="KEGG" id="dhy:DESAM_20928"/>
<proteinExistence type="predicted"/>
<dbReference type="STRING" id="1121451.DESAM_20928"/>
<dbReference type="RefSeq" id="WP_015335820.1">
    <property type="nucleotide sequence ID" value="NC_020055.1"/>
</dbReference>
<sequence>MKESDILLVGDSIIEYGLWDEYLGENFKNRGLGGETTAGLKEWFPRIAEKPHAAIILLIGINNLKSGEKNSINRYLADMYELCNEYSGKAKIFLVGILPINEQMAQEFIHCTNDELEKINEKLKKKWPIQSNMSNMSMLGLP</sequence>
<evidence type="ECO:0000313" key="3">
    <source>
        <dbReference type="Proteomes" id="UP000010808"/>
    </source>
</evidence>
<dbReference type="eggNOG" id="COG2755">
    <property type="taxonomic scope" value="Bacteria"/>
</dbReference>
<dbReference type="Proteomes" id="UP000010808">
    <property type="component" value="Chromosome"/>
</dbReference>
<evidence type="ECO:0000313" key="2">
    <source>
        <dbReference type="EMBL" id="CCO23215.1"/>
    </source>
</evidence>
<dbReference type="Pfam" id="PF13472">
    <property type="entry name" value="Lipase_GDSL_2"/>
    <property type="match status" value="1"/>
</dbReference>
<dbReference type="Gene3D" id="3.40.50.1110">
    <property type="entry name" value="SGNH hydrolase"/>
    <property type="match status" value="1"/>
</dbReference>
<feature type="domain" description="SGNH hydrolase-type esterase" evidence="1">
    <location>
        <begin position="9"/>
        <end position="124"/>
    </location>
</feature>
<dbReference type="EMBL" id="FO203522">
    <property type="protein sequence ID" value="CCO23215.1"/>
    <property type="molecule type" value="Genomic_DNA"/>
</dbReference>
<dbReference type="HOGENOM" id="CLU_1812667_0_0_7"/>
<dbReference type="InterPro" id="IPR036514">
    <property type="entry name" value="SGNH_hydro_sf"/>
</dbReference>
<accession>L0RAJ7</accession>
<reference evidence="2 3" key="1">
    <citation type="submission" date="2012-10" db="EMBL/GenBank/DDBJ databases">
        <authorList>
            <person name="Genoscope - CEA"/>
        </authorList>
    </citation>
    <scope>NUCLEOTIDE SEQUENCE [LARGE SCALE GENOMIC DNA]</scope>
    <source>
        <strain evidence="3">AM13 / DSM 14728</strain>
    </source>
</reference>
<gene>
    <name evidence="2" type="ORF">DESAM_20928</name>
</gene>
<dbReference type="GO" id="GO:0016788">
    <property type="term" value="F:hydrolase activity, acting on ester bonds"/>
    <property type="evidence" value="ECO:0007669"/>
    <property type="project" value="UniProtKB-ARBA"/>
</dbReference>
<evidence type="ECO:0000259" key="1">
    <source>
        <dbReference type="Pfam" id="PF13472"/>
    </source>
</evidence>
<dbReference type="AlphaFoldDB" id="L0RAJ7"/>
<organism evidence="2 3">
    <name type="scientific">Maridesulfovibrio hydrothermalis AM13 = DSM 14728</name>
    <dbReference type="NCBI Taxonomy" id="1121451"/>
    <lineage>
        <taxon>Bacteria</taxon>
        <taxon>Pseudomonadati</taxon>
        <taxon>Thermodesulfobacteriota</taxon>
        <taxon>Desulfovibrionia</taxon>
        <taxon>Desulfovibrionales</taxon>
        <taxon>Desulfovibrionaceae</taxon>
        <taxon>Maridesulfovibrio</taxon>
    </lineage>
</organism>
<protein>
    <recommendedName>
        <fullName evidence="1">SGNH hydrolase-type esterase domain-containing protein</fullName>
    </recommendedName>
</protein>
<dbReference type="SUPFAM" id="SSF52266">
    <property type="entry name" value="SGNH hydrolase"/>
    <property type="match status" value="1"/>
</dbReference>
<dbReference type="InterPro" id="IPR013830">
    <property type="entry name" value="SGNH_hydro"/>
</dbReference>
<name>L0RAJ7_9BACT</name>
<dbReference type="PATRIC" id="fig|1121451.3.peg.1196"/>
<keyword evidence="3" id="KW-1185">Reference proteome</keyword>